<keyword evidence="8" id="KW-1185">Reference proteome</keyword>
<dbReference type="Gene3D" id="1.10.510.40">
    <property type="match status" value="1"/>
</dbReference>
<dbReference type="EMBL" id="JACMYC010000018">
    <property type="protein sequence ID" value="MBC2962246.1"/>
    <property type="molecule type" value="Genomic_DNA"/>
</dbReference>
<accession>A0ABR6UEK6</accession>
<evidence type="ECO:0000256" key="3">
    <source>
        <dbReference type="ARBA" id="ARBA00007832"/>
    </source>
</evidence>
<protein>
    <recommendedName>
        <fullName evidence="4">Lysine N-acyltransferase MbtK</fullName>
    </recommendedName>
    <alternativeName>
        <fullName evidence="5">Mycobactin synthase protein K</fullName>
    </alternativeName>
</protein>
<evidence type="ECO:0000313" key="8">
    <source>
        <dbReference type="Proteomes" id="UP000604001"/>
    </source>
</evidence>
<dbReference type="Gene3D" id="3.40.630.30">
    <property type="match status" value="1"/>
</dbReference>
<feature type="domain" description="Acyltransferase MbtK/IucB-like conserved" evidence="6">
    <location>
        <begin position="4"/>
        <end position="51"/>
    </location>
</feature>
<comment type="caution">
    <text evidence="7">The sequence shown here is derived from an EMBL/GenBank/DDBJ whole genome shotgun (WGS) entry which is preliminary data.</text>
</comment>
<dbReference type="InterPro" id="IPR037455">
    <property type="entry name" value="LucA/IucC-like"/>
</dbReference>
<dbReference type="InterPro" id="IPR022770">
    <property type="entry name" value="IucA/IucC-like_C"/>
</dbReference>
<comment type="similarity">
    <text evidence="3">Belongs to the IucA/IucC family.</text>
</comment>
<dbReference type="SUPFAM" id="SSF55729">
    <property type="entry name" value="Acyl-CoA N-acyltransferases (Nat)"/>
    <property type="match status" value="1"/>
</dbReference>
<dbReference type="Gene3D" id="6.10.250.3370">
    <property type="match status" value="1"/>
</dbReference>
<dbReference type="InterPro" id="IPR007310">
    <property type="entry name" value="Aerobactin_biosyn_IucA/IucC_N"/>
</dbReference>
<comment type="function">
    <text evidence="1">Acyltransferase required for the direct transfer of medium- to long-chain fatty acyl moieties from a carrier protein (MbtL) on to the epsilon-amino group of lysine residue in the mycobactin core.</text>
</comment>
<dbReference type="Gene3D" id="3.30.310.280">
    <property type="match status" value="1"/>
</dbReference>
<dbReference type="InterPro" id="IPR016181">
    <property type="entry name" value="Acyl_CoA_acyltransferase"/>
</dbReference>
<evidence type="ECO:0000256" key="2">
    <source>
        <dbReference type="ARBA" id="ARBA00005102"/>
    </source>
</evidence>
<name>A0ABR6UEK6_9ACTN</name>
<dbReference type="PANTHER" id="PTHR34384">
    <property type="entry name" value="L-2,3-DIAMINOPROPANOATE--CITRATE LIGASE"/>
    <property type="match status" value="1"/>
</dbReference>
<dbReference type="Pfam" id="PF06276">
    <property type="entry name" value="FhuF"/>
    <property type="match status" value="1"/>
</dbReference>
<dbReference type="PANTHER" id="PTHR34384:SF6">
    <property type="entry name" value="STAPHYLOFERRIN B SYNTHASE"/>
    <property type="match status" value="1"/>
</dbReference>
<dbReference type="Pfam" id="PF04183">
    <property type="entry name" value="IucA_IucC"/>
    <property type="match status" value="1"/>
</dbReference>
<dbReference type="Proteomes" id="UP000604001">
    <property type="component" value="Unassembled WGS sequence"/>
</dbReference>
<organism evidence="7 8">
    <name type="scientific">Nocardioides deserti</name>
    <dbReference type="NCBI Taxonomy" id="1588644"/>
    <lineage>
        <taxon>Bacteria</taxon>
        <taxon>Bacillati</taxon>
        <taxon>Actinomycetota</taxon>
        <taxon>Actinomycetes</taxon>
        <taxon>Propionibacteriales</taxon>
        <taxon>Nocardioidaceae</taxon>
        <taxon>Nocardioides</taxon>
    </lineage>
</organism>
<evidence type="ECO:0000256" key="1">
    <source>
        <dbReference type="ARBA" id="ARBA00003818"/>
    </source>
</evidence>
<evidence type="ECO:0000256" key="4">
    <source>
        <dbReference type="ARBA" id="ARBA00020586"/>
    </source>
</evidence>
<dbReference type="Pfam" id="PF13523">
    <property type="entry name" value="Acetyltransf_8"/>
    <property type="match status" value="1"/>
</dbReference>
<proteinExistence type="inferred from homology"/>
<comment type="pathway">
    <text evidence="2">Siderophore biosynthesis; mycobactin biosynthesis.</text>
</comment>
<reference evidence="7 8" key="1">
    <citation type="submission" date="2020-08" db="EMBL/GenBank/DDBJ databases">
        <title>novel species in genus Nocardioides.</title>
        <authorList>
            <person name="Zhang G."/>
        </authorList>
    </citation>
    <scope>NUCLEOTIDE SEQUENCE [LARGE SCALE GENOMIC DNA]</scope>
    <source>
        <strain evidence="7 8">SC8A-24</strain>
    </source>
</reference>
<dbReference type="SMART" id="SM01006">
    <property type="entry name" value="AlcB"/>
    <property type="match status" value="1"/>
</dbReference>
<dbReference type="InterPro" id="IPR019432">
    <property type="entry name" value="Acyltransferase_MbtK/IucB-like"/>
</dbReference>
<evidence type="ECO:0000313" key="7">
    <source>
        <dbReference type="EMBL" id="MBC2962246.1"/>
    </source>
</evidence>
<evidence type="ECO:0000256" key="5">
    <source>
        <dbReference type="ARBA" id="ARBA00031122"/>
    </source>
</evidence>
<evidence type="ECO:0000259" key="6">
    <source>
        <dbReference type="SMART" id="SM01006"/>
    </source>
</evidence>
<gene>
    <name evidence="7" type="ORF">H7344_18300</name>
</gene>
<sequence length="789" mass="87092">MTLEPLDLDRDLGLLHAWVTHPRSAFWLMQGASVADVASEYAAIAEDPHHHAWLGRVDGEPAFLVETYDPTLSAHSPIRDLPDLRPGDLGMHVLVAPPAGDPVPGFTRRVFGAVLDHCFADPAVRRVVVEPDARNGAIRAMNTAFGFREVRTVSLTTPVEKEAVLSVLDRPADLTVDLPADIPAAEHLRPDHLARAQRHLVTKALSELSHERLLAPTSVGSGGDRWELVSPDARTRYTFRAQRLALEHWAVDPTSVERTLDGEPAPLDVQELVVELAPLLGIPDELLPTYLEELAATLASAAWKLEHSTLGVDDLLAALEGPPAAGYQVLESAMTEGHPGFLANNGRIGFGVDDHAAYSPEAGAPVRLVWVAARRDHTRLSLAADLTEQQLWKTELDEETRVGFEKRLRDLGLDPGDYLYLPVHPWQWRRKVAVTFAPDVARRDLVLLDQGPDDHQAQQSIRTFFNTSRPERHYVKTALAVQNMGFLRGLSPAYMGPTPAINDWVAGLVEADPELRASGFSVLRERAAIGYTGDAYHRLAQRAGVRSPYQKMLAALWRESPLPRLAEGERLVTMAALLHRDGDGRSFVSSLVERSGLPAREWVRRWLDAYVRPVAHCLVAHELAFMPHGENLVLVLRDAAVDRVLMKDVGEEVAVMDDQPLPPDVERIRADVPPDVRALALHTDVFDGVLRHVAAILHLDGVLDESAFWAEVRDCLVRHRDDHPELAERHAAYDLLRAEFRHSCLNRLQLRNTLQMVDITDQAESLMYAGTLANPVAPAGPAGVVDSPA</sequence>